<dbReference type="PROSITE" id="PS50175">
    <property type="entry name" value="ASP_PROT_RETROV"/>
    <property type="match status" value="1"/>
</dbReference>
<dbReference type="KEGG" id="theu:HPC62_19835"/>
<evidence type="ECO:0000259" key="3">
    <source>
        <dbReference type="PROSITE" id="PS50175"/>
    </source>
</evidence>
<gene>
    <name evidence="4" type="ORF">HPC62_19835</name>
</gene>
<dbReference type="CDD" id="cd05483">
    <property type="entry name" value="retropepsin_like_bacteria"/>
    <property type="match status" value="1"/>
</dbReference>
<dbReference type="GO" id="GO:0006508">
    <property type="term" value="P:proteolysis"/>
    <property type="evidence" value="ECO:0007669"/>
    <property type="project" value="InterPro"/>
</dbReference>
<dbReference type="InterPro" id="IPR021109">
    <property type="entry name" value="Peptidase_aspartic_dom_sf"/>
</dbReference>
<evidence type="ECO:0000313" key="4">
    <source>
        <dbReference type="EMBL" id="QKD84127.1"/>
    </source>
</evidence>
<dbReference type="GO" id="GO:0004190">
    <property type="term" value="F:aspartic-type endopeptidase activity"/>
    <property type="evidence" value="ECO:0007669"/>
    <property type="project" value="InterPro"/>
</dbReference>
<dbReference type="InterPro" id="IPR034122">
    <property type="entry name" value="Retropepsin-like_bacterial"/>
</dbReference>
<dbReference type="Pfam" id="PF13975">
    <property type="entry name" value="gag-asp_proteas"/>
    <property type="match status" value="1"/>
</dbReference>
<evidence type="ECO:0000313" key="5">
    <source>
        <dbReference type="Proteomes" id="UP000505210"/>
    </source>
</evidence>
<dbReference type="Gene3D" id="2.40.70.10">
    <property type="entry name" value="Acid Proteases"/>
    <property type="match status" value="1"/>
</dbReference>
<protein>
    <recommendedName>
        <fullName evidence="3">Peptidase A2 domain-containing protein</fullName>
    </recommendedName>
</protein>
<reference evidence="4 5" key="1">
    <citation type="submission" date="2020-05" db="EMBL/GenBank/DDBJ databases">
        <title>Complete genome sequence of of a novel Thermoleptolyngbya strain isolated from hot springs of Ganzi, Sichuan China.</title>
        <authorList>
            <person name="Tang J."/>
            <person name="Daroch M."/>
            <person name="Li L."/>
            <person name="Waleron K."/>
            <person name="Waleron M."/>
            <person name="Waleron M."/>
        </authorList>
    </citation>
    <scope>NUCLEOTIDE SEQUENCE [LARGE SCALE GENOMIC DNA]</scope>
    <source>
        <strain evidence="4 5">PKUAC-SCTA183</strain>
    </source>
</reference>
<feature type="compositionally biased region" description="Polar residues" evidence="2">
    <location>
        <begin position="141"/>
        <end position="151"/>
    </location>
</feature>
<keyword evidence="5" id="KW-1185">Reference proteome</keyword>
<evidence type="ECO:0000256" key="2">
    <source>
        <dbReference type="SAM" id="MobiDB-lite"/>
    </source>
</evidence>
<accession>A0A6M8BGX4</accession>
<feature type="region of interest" description="Disordered" evidence="2">
    <location>
        <begin position="96"/>
        <end position="162"/>
    </location>
</feature>
<feature type="domain" description="Peptidase A2" evidence="3">
    <location>
        <begin position="189"/>
        <end position="266"/>
    </location>
</feature>
<dbReference type="AlphaFoldDB" id="A0A6M8BGX4"/>
<keyword evidence="1" id="KW-0378">Hydrolase</keyword>
<dbReference type="EMBL" id="CP053661">
    <property type="protein sequence ID" value="QKD84127.1"/>
    <property type="molecule type" value="Genomic_DNA"/>
</dbReference>
<proteinExistence type="predicted"/>
<feature type="compositionally biased region" description="Low complexity" evidence="2">
    <location>
        <begin position="152"/>
        <end position="162"/>
    </location>
</feature>
<dbReference type="SUPFAM" id="SSF50630">
    <property type="entry name" value="Acid proteases"/>
    <property type="match status" value="1"/>
</dbReference>
<dbReference type="InterPro" id="IPR001995">
    <property type="entry name" value="Peptidase_A2_cat"/>
</dbReference>
<feature type="compositionally biased region" description="Pro residues" evidence="2">
    <location>
        <begin position="1"/>
        <end position="30"/>
    </location>
</feature>
<dbReference type="RefSeq" id="WP_172358187.1">
    <property type="nucleotide sequence ID" value="NZ_CP053661.1"/>
</dbReference>
<organism evidence="4 5">
    <name type="scientific">Thermoleptolyngbya sichuanensis A183</name>
    <dbReference type="NCBI Taxonomy" id="2737172"/>
    <lineage>
        <taxon>Bacteria</taxon>
        <taxon>Bacillati</taxon>
        <taxon>Cyanobacteriota</taxon>
        <taxon>Cyanophyceae</taxon>
        <taxon>Oculatellales</taxon>
        <taxon>Oculatellaceae</taxon>
        <taxon>Thermoleptolyngbya</taxon>
        <taxon>Thermoleptolyngbya sichuanensis</taxon>
    </lineage>
</organism>
<evidence type="ECO:0000256" key="1">
    <source>
        <dbReference type="ARBA" id="ARBA00022801"/>
    </source>
</evidence>
<name>A0A6M8BGX4_9CYAN</name>
<dbReference type="Proteomes" id="UP000505210">
    <property type="component" value="Chromosome"/>
</dbReference>
<sequence length="284" mass="29338">MPSPEPVAIAPPTPVPAASPAPAAQPPIDPYPQALEQAANAANISQAAQSQDDWRLAVSRWQQAIQLMQQVPTTSPNHASAQSKLGDYRRNLAIAQQQASRGPGADASVILRASPSPRSTGGNNAPPALAQSPVSDPPNSPSASQSPEPQTSAAIADSPPASASFRTPIVRRAGGTPVIRVTFNGGPTFEMILDTGASGTLITQRMAAALNLRPTGTATANTANARNVTFPTSTIDSMEAGGLVARNVSVAIAGPDLTIGLLGHDFFGNHDVVIRQDEVEFRAR</sequence>
<feature type="region of interest" description="Disordered" evidence="2">
    <location>
        <begin position="1"/>
        <end position="31"/>
    </location>
</feature>